<name>A0A6L8MHF5_9BURK</name>
<proteinExistence type="predicted"/>
<comment type="caution">
    <text evidence="2">The sequence shown here is derived from an EMBL/GenBank/DDBJ whole genome shotgun (WGS) entry which is preliminary data.</text>
</comment>
<dbReference type="AlphaFoldDB" id="A0A6L8MHF5"/>
<dbReference type="Pfam" id="PF21880">
    <property type="entry name" value="DUF6916"/>
    <property type="match status" value="1"/>
</dbReference>
<accession>A0A6L8MHF5</accession>
<protein>
    <recommendedName>
        <fullName evidence="1">DUF6916 domain-containing protein</fullName>
    </recommendedName>
</protein>
<feature type="domain" description="DUF6916" evidence="1">
    <location>
        <begin position="3"/>
        <end position="99"/>
    </location>
</feature>
<sequence>MRITLDQLAPLTGKELMVKTSHGSVALSLVAVTELPRRGLPAQFTTPLSLMLHGPSNIRLAQDNYYIDHPLFEGQPCCIVPIAPSATAAPPLPRYQIIFN</sequence>
<gene>
    <name evidence="2" type="ORF">GTP44_04240</name>
</gene>
<dbReference type="Proteomes" id="UP000474565">
    <property type="component" value="Unassembled WGS sequence"/>
</dbReference>
<reference evidence="2 3" key="1">
    <citation type="submission" date="2019-12" db="EMBL/GenBank/DDBJ databases">
        <title>Novel species isolated from a subtropical stream in China.</title>
        <authorList>
            <person name="Lu H."/>
        </authorList>
    </citation>
    <scope>NUCLEOTIDE SEQUENCE [LARGE SCALE GENOMIC DNA]</scope>
    <source>
        <strain evidence="2 3">FT50W</strain>
    </source>
</reference>
<evidence type="ECO:0000313" key="2">
    <source>
        <dbReference type="EMBL" id="MYM81166.1"/>
    </source>
</evidence>
<evidence type="ECO:0000313" key="3">
    <source>
        <dbReference type="Proteomes" id="UP000474565"/>
    </source>
</evidence>
<organism evidence="2 3">
    <name type="scientific">Duganella lactea</name>
    <dbReference type="NCBI Taxonomy" id="2692173"/>
    <lineage>
        <taxon>Bacteria</taxon>
        <taxon>Pseudomonadati</taxon>
        <taxon>Pseudomonadota</taxon>
        <taxon>Betaproteobacteria</taxon>
        <taxon>Burkholderiales</taxon>
        <taxon>Oxalobacteraceae</taxon>
        <taxon>Telluria group</taxon>
        <taxon>Duganella</taxon>
    </lineage>
</organism>
<dbReference type="RefSeq" id="WP_161018451.1">
    <property type="nucleotide sequence ID" value="NZ_WWCP01000002.1"/>
</dbReference>
<dbReference type="InterPro" id="IPR054209">
    <property type="entry name" value="DUF6916"/>
</dbReference>
<dbReference type="EMBL" id="WWCP01000002">
    <property type="protein sequence ID" value="MYM81166.1"/>
    <property type="molecule type" value="Genomic_DNA"/>
</dbReference>
<evidence type="ECO:0000259" key="1">
    <source>
        <dbReference type="Pfam" id="PF21880"/>
    </source>
</evidence>